<name>A0A5E7IDF0_PSEFL</name>
<evidence type="ECO:0000313" key="1">
    <source>
        <dbReference type="EMBL" id="VVO74789.1"/>
    </source>
</evidence>
<sequence>MKYDPGNVVFLRNSPGMFTVVDYDSAKNRVCLKGSLPELIEEPEENVVLVSDDSFEDIRGRAISNAPIIEGDIRSVSPYTPEEIEFAKSREYIMVRFISDEITLEETKVLMGLGSTMVRKLRNAYLVHKSWTTFVPKRSGRTKGETQFPTVVEELIQEIAKDYTGPGANEQQVIDTIITICHDKIGDAPSPSTIRRRLRVILTERERVRAKKGHEAAADEFGSYPYGMIASAPLEIVEADGSPLDLHVRCKHTGRVLGRPYLMLVKDKFTKAYLGFALYFGAPSRWTLAQAIDMAIKPKDELLRSLDLDETYKWIQYGRMSLLLVDGGPTLTQIP</sequence>
<evidence type="ECO:0008006" key="3">
    <source>
        <dbReference type="Google" id="ProtNLM"/>
    </source>
</evidence>
<dbReference type="RefSeq" id="WP_150732925.1">
    <property type="nucleotide sequence ID" value="NZ_CABVIF010000002.1"/>
</dbReference>
<dbReference type="GO" id="GO:0003676">
    <property type="term" value="F:nucleic acid binding"/>
    <property type="evidence" value="ECO:0007669"/>
    <property type="project" value="InterPro"/>
</dbReference>
<proteinExistence type="predicted"/>
<organism evidence="1 2">
    <name type="scientific">Pseudomonas fluorescens</name>
    <dbReference type="NCBI Taxonomy" id="294"/>
    <lineage>
        <taxon>Bacteria</taxon>
        <taxon>Pseudomonadati</taxon>
        <taxon>Pseudomonadota</taxon>
        <taxon>Gammaproteobacteria</taxon>
        <taxon>Pseudomonadales</taxon>
        <taxon>Pseudomonadaceae</taxon>
        <taxon>Pseudomonas</taxon>
    </lineage>
</organism>
<reference evidence="1 2" key="1">
    <citation type="submission" date="2019-09" db="EMBL/GenBank/DDBJ databases">
        <authorList>
            <person name="Chandra G."/>
            <person name="Truman W A."/>
        </authorList>
    </citation>
    <scope>NUCLEOTIDE SEQUENCE [LARGE SCALE GENOMIC DNA]</scope>
    <source>
        <strain evidence="1">PS854</strain>
    </source>
</reference>
<dbReference type="EMBL" id="CABVIF010000002">
    <property type="protein sequence ID" value="VVO74789.1"/>
    <property type="molecule type" value="Genomic_DNA"/>
</dbReference>
<dbReference type="AlphaFoldDB" id="A0A5E7IDF0"/>
<evidence type="ECO:0000313" key="2">
    <source>
        <dbReference type="Proteomes" id="UP000327111"/>
    </source>
</evidence>
<accession>A0A5E7IDF0</accession>
<gene>
    <name evidence="1" type="ORF">PS854_01486</name>
</gene>
<dbReference type="Proteomes" id="UP000327111">
    <property type="component" value="Unassembled WGS sequence"/>
</dbReference>
<dbReference type="InterPro" id="IPR036397">
    <property type="entry name" value="RNaseH_sf"/>
</dbReference>
<protein>
    <recommendedName>
        <fullName evidence="3">Integrase catalytic domain-containing protein</fullName>
    </recommendedName>
</protein>
<dbReference type="Gene3D" id="3.30.420.10">
    <property type="entry name" value="Ribonuclease H-like superfamily/Ribonuclease H"/>
    <property type="match status" value="1"/>
</dbReference>